<evidence type="ECO:0000313" key="2">
    <source>
        <dbReference type="Proteomes" id="UP000499080"/>
    </source>
</evidence>
<accession>A0A4Y2GEB0</accession>
<proteinExistence type="predicted"/>
<protein>
    <submittedName>
        <fullName evidence="1">Uncharacterized protein</fullName>
    </submittedName>
</protein>
<comment type="caution">
    <text evidence="1">The sequence shown here is derived from an EMBL/GenBank/DDBJ whole genome shotgun (WGS) entry which is preliminary data.</text>
</comment>
<name>A0A4Y2GEB0_ARAVE</name>
<reference evidence="1 2" key="1">
    <citation type="journal article" date="2019" name="Sci. Rep.">
        <title>Orb-weaving spider Araneus ventricosus genome elucidates the spidroin gene catalogue.</title>
        <authorList>
            <person name="Kono N."/>
            <person name="Nakamura H."/>
            <person name="Ohtoshi R."/>
            <person name="Moran D.A.P."/>
            <person name="Shinohara A."/>
            <person name="Yoshida Y."/>
            <person name="Fujiwara M."/>
            <person name="Mori M."/>
            <person name="Tomita M."/>
            <person name="Arakawa K."/>
        </authorList>
    </citation>
    <scope>NUCLEOTIDE SEQUENCE [LARGE SCALE GENOMIC DNA]</scope>
</reference>
<gene>
    <name evidence="1" type="ORF">AVEN_265625_1</name>
</gene>
<sequence length="110" mass="12682">MQRTGNKYALWYDFAPVGSISLMHYSVSALDHIRRCVICATAYEIDEGRVNTFLMRRRTLLKKQPHQSMPALVKALLFLGARVFSLQVIAPRERFYLYRQTSLVSVLDDG</sequence>
<keyword evidence="2" id="KW-1185">Reference proteome</keyword>
<dbReference type="Proteomes" id="UP000499080">
    <property type="component" value="Unassembled WGS sequence"/>
</dbReference>
<evidence type="ECO:0000313" key="1">
    <source>
        <dbReference type="EMBL" id="GBM52152.1"/>
    </source>
</evidence>
<dbReference type="AlphaFoldDB" id="A0A4Y2GEB0"/>
<organism evidence="1 2">
    <name type="scientific">Araneus ventricosus</name>
    <name type="common">Orbweaver spider</name>
    <name type="synonym">Epeira ventricosa</name>
    <dbReference type="NCBI Taxonomy" id="182803"/>
    <lineage>
        <taxon>Eukaryota</taxon>
        <taxon>Metazoa</taxon>
        <taxon>Ecdysozoa</taxon>
        <taxon>Arthropoda</taxon>
        <taxon>Chelicerata</taxon>
        <taxon>Arachnida</taxon>
        <taxon>Araneae</taxon>
        <taxon>Araneomorphae</taxon>
        <taxon>Entelegynae</taxon>
        <taxon>Araneoidea</taxon>
        <taxon>Araneidae</taxon>
        <taxon>Araneus</taxon>
    </lineage>
</organism>
<dbReference type="EMBL" id="BGPR01001367">
    <property type="protein sequence ID" value="GBM52152.1"/>
    <property type="molecule type" value="Genomic_DNA"/>
</dbReference>